<reference evidence="1" key="2">
    <citation type="journal article" date="2015" name="Fish Shellfish Immunol.">
        <title>Early steps in the European eel (Anguilla anguilla)-Vibrio vulnificus interaction in the gills: Role of the RtxA13 toxin.</title>
        <authorList>
            <person name="Callol A."/>
            <person name="Pajuelo D."/>
            <person name="Ebbesson L."/>
            <person name="Teles M."/>
            <person name="MacKenzie S."/>
            <person name="Amaro C."/>
        </authorList>
    </citation>
    <scope>NUCLEOTIDE SEQUENCE</scope>
</reference>
<proteinExistence type="predicted"/>
<dbReference type="EMBL" id="GBXM01060456">
    <property type="protein sequence ID" value="JAH48121.1"/>
    <property type="molecule type" value="Transcribed_RNA"/>
</dbReference>
<accession>A0A0E9T3B9</accession>
<evidence type="ECO:0000313" key="1">
    <source>
        <dbReference type="EMBL" id="JAH48121.1"/>
    </source>
</evidence>
<name>A0A0E9T3B9_ANGAN</name>
<sequence>MLKTQYMHICLSYLLSFKKPRLNL</sequence>
<reference evidence="1" key="1">
    <citation type="submission" date="2014-11" db="EMBL/GenBank/DDBJ databases">
        <authorList>
            <person name="Amaro Gonzalez C."/>
        </authorList>
    </citation>
    <scope>NUCLEOTIDE SEQUENCE</scope>
</reference>
<protein>
    <submittedName>
        <fullName evidence="1">Uncharacterized protein</fullName>
    </submittedName>
</protein>
<organism evidence="1">
    <name type="scientific">Anguilla anguilla</name>
    <name type="common">European freshwater eel</name>
    <name type="synonym">Muraena anguilla</name>
    <dbReference type="NCBI Taxonomy" id="7936"/>
    <lineage>
        <taxon>Eukaryota</taxon>
        <taxon>Metazoa</taxon>
        <taxon>Chordata</taxon>
        <taxon>Craniata</taxon>
        <taxon>Vertebrata</taxon>
        <taxon>Euteleostomi</taxon>
        <taxon>Actinopterygii</taxon>
        <taxon>Neopterygii</taxon>
        <taxon>Teleostei</taxon>
        <taxon>Anguilliformes</taxon>
        <taxon>Anguillidae</taxon>
        <taxon>Anguilla</taxon>
    </lineage>
</organism>
<dbReference type="AlphaFoldDB" id="A0A0E9T3B9"/>